<evidence type="ECO:0000313" key="1">
    <source>
        <dbReference type="EMBL" id="GIX82717.1"/>
    </source>
</evidence>
<gene>
    <name evidence="1" type="ORF">CEXT_176591</name>
</gene>
<sequence>MRDNFPAGRSCAQILTSYMIPVSPLANPLSFCLNQMFNDADTKALTNEEGKDFRFRKLFSFLDNFKEV</sequence>
<organism evidence="1 2">
    <name type="scientific">Caerostris extrusa</name>
    <name type="common">Bark spider</name>
    <name type="synonym">Caerostris bankana</name>
    <dbReference type="NCBI Taxonomy" id="172846"/>
    <lineage>
        <taxon>Eukaryota</taxon>
        <taxon>Metazoa</taxon>
        <taxon>Ecdysozoa</taxon>
        <taxon>Arthropoda</taxon>
        <taxon>Chelicerata</taxon>
        <taxon>Arachnida</taxon>
        <taxon>Araneae</taxon>
        <taxon>Araneomorphae</taxon>
        <taxon>Entelegynae</taxon>
        <taxon>Araneoidea</taxon>
        <taxon>Araneidae</taxon>
        <taxon>Caerostris</taxon>
    </lineage>
</organism>
<accession>A0AAV4ND17</accession>
<dbReference type="Proteomes" id="UP001054945">
    <property type="component" value="Unassembled WGS sequence"/>
</dbReference>
<proteinExistence type="predicted"/>
<name>A0AAV4ND17_CAEEX</name>
<keyword evidence="2" id="KW-1185">Reference proteome</keyword>
<comment type="caution">
    <text evidence="1">The sequence shown here is derived from an EMBL/GenBank/DDBJ whole genome shotgun (WGS) entry which is preliminary data.</text>
</comment>
<protein>
    <submittedName>
        <fullName evidence="1">Uncharacterized protein</fullName>
    </submittedName>
</protein>
<dbReference type="EMBL" id="BPLR01020804">
    <property type="protein sequence ID" value="GIX82717.1"/>
    <property type="molecule type" value="Genomic_DNA"/>
</dbReference>
<dbReference type="AlphaFoldDB" id="A0AAV4ND17"/>
<evidence type="ECO:0000313" key="2">
    <source>
        <dbReference type="Proteomes" id="UP001054945"/>
    </source>
</evidence>
<reference evidence="1 2" key="1">
    <citation type="submission" date="2021-06" db="EMBL/GenBank/DDBJ databases">
        <title>Caerostris extrusa draft genome.</title>
        <authorList>
            <person name="Kono N."/>
            <person name="Arakawa K."/>
        </authorList>
    </citation>
    <scope>NUCLEOTIDE SEQUENCE [LARGE SCALE GENOMIC DNA]</scope>
</reference>